<dbReference type="Gene3D" id="1.10.1220.10">
    <property type="entry name" value="Met repressor-like"/>
    <property type="match status" value="1"/>
</dbReference>
<evidence type="ECO:0000256" key="1">
    <source>
        <dbReference type="SAM" id="MobiDB-lite"/>
    </source>
</evidence>
<protein>
    <submittedName>
        <fullName evidence="2">Type II toxin-antitoxin system RelB/DinJ family antitoxin</fullName>
    </submittedName>
</protein>
<dbReference type="GO" id="GO:0006355">
    <property type="term" value="P:regulation of DNA-templated transcription"/>
    <property type="evidence" value="ECO:0007669"/>
    <property type="project" value="InterPro"/>
</dbReference>
<feature type="region of interest" description="Disordered" evidence="1">
    <location>
        <begin position="60"/>
        <end position="114"/>
    </location>
</feature>
<feature type="compositionally biased region" description="Basic and acidic residues" evidence="1">
    <location>
        <begin position="63"/>
        <end position="82"/>
    </location>
</feature>
<organism evidence="2">
    <name type="scientific">Boseongicola sp. SB0664_bin_43</name>
    <dbReference type="NCBI Taxonomy" id="2604844"/>
    <lineage>
        <taxon>Bacteria</taxon>
        <taxon>Pseudomonadati</taxon>
        <taxon>Pseudomonadota</taxon>
        <taxon>Alphaproteobacteria</taxon>
        <taxon>Rhodobacterales</taxon>
        <taxon>Paracoccaceae</taxon>
        <taxon>Boseongicola</taxon>
    </lineage>
</organism>
<dbReference type="InterPro" id="IPR007337">
    <property type="entry name" value="RelB/DinJ"/>
</dbReference>
<accession>A0A6B0Y0R2</accession>
<dbReference type="AlphaFoldDB" id="A0A6B0Y0R2"/>
<dbReference type="EMBL" id="VXRY01000021">
    <property type="protein sequence ID" value="MXY32586.1"/>
    <property type="molecule type" value="Genomic_DNA"/>
</dbReference>
<proteinExistence type="predicted"/>
<dbReference type="InterPro" id="IPR013321">
    <property type="entry name" value="Arc_rbn_hlx_hlx"/>
</dbReference>
<name>A0A6B0Y0R2_9RHOB</name>
<dbReference type="Pfam" id="PF04221">
    <property type="entry name" value="RelB"/>
    <property type="match status" value="1"/>
</dbReference>
<reference evidence="2" key="1">
    <citation type="submission" date="2019-09" db="EMBL/GenBank/DDBJ databases">
        <title>Characterisation of the sponge microbiome using genome-centric metagenomics.</title>
        <authorList>
            <person name="Engelberts J.P."/>
            <person name="Robbins S.J."/>
            <person name="De Goeij J.M."/>
            <person name="Aranda M."/>
            <person name="Bell S.C."/>
            <person name="Webster N.S."/>
        </authorList>
    </citation>
    <scope>NUCLEOTIDE SEQUENCE</scope>
    <source>
        <strain evidence="2">SB0664_bin_43</strain>
    </source>
</reference>
<evidence type="ECO:0000313" key="2">
    <source>
        <dbReference type="EMBL" id="MXY32586.1"/>
    </source>
</evidence>
<sequence>MALWCARIDTKARERATAELGAMGLSVSDAVSLLMLQVAEEHRLPFGAMLPNAATIAATEGQEAGKGRRFEPPGNLDRDLGSERVGTCAVNAISKGREMDGDSGARTWKGWPRH</sequence>
<comment type="caution">
    <text evidence="2">The sequence shown here is derived from an EMBL/GenBank/DDBJ whole genome shotgun (WGS) entry which is preliminary data.</text>
</comment>
<gene>
    <name evidence="2" type="ORF">F4Y60_00530</name>
</gene>